<dbReference type="PATRIC" id="fig|742725.3.peg.1303"/>
<dbReference type="AlphaFoldDB" id="G5H8G7"/>
<comment type="caution">
    <text evidence="2">The sequence shown here is derived from an EMBL/GenBank/DDBJ whole genome shotgun (WGS) entry which is preliminary data.</text>
</comment>
<keyword evidence="3" id="KW-1185">Reference proteome</keyword>
<evidence type="ECO:0000313" key="3">
    <source>
        <dbReference type="Proteomes" id="UP000006008"/>
    </source>
</evidence>
<proteinExistence type="predicted"/>
<reference evidence="2 3" key="1">
    <citation type="submission" date="2011-08" db="EMBL/GenBank/DDBJ databases">
        <title>The Genome Sequence of Alistipes indistinctus YIT 12060.</title>
        <authorList>
            <consortium name="The Broad Institute Genome Sequencing Platform"/>
            <person name="Earl A."/>
            <person name="Ward D."/>
            <person name="Feldgarden M."/>
            <person name="Gevers D."/>
            <person name="Morotomi M."/>
            <person name="Young S.K."/>
            <person name="Zeng Q."/>
            <person name="Gargeya S."/>
            <person name="Fitzgerald M."/>
            <person name="Haas B."/>
            <person name="Abouelleil A."/>
            <person name="Alvarado L."/>
            <person name="Arachchi H.M."/>
            <person name="Berlin A."/>
            <person name="Brown A."/>
            <person name="Chapman S.B."/>
            <person name="Chen Z."/>
            <person name="Dunbar C."/>
            <person name="Freedman E."/>
            <person name="Gearin G."/>
            <person name="Gellesch M."/>
            <person name="Goldberg J."/>
            <person name="Griggs A."/>
            <person name="Gujja S."/>
            <person name="Heiman D."/>
            <person name="Howarth C."/>
            <person name="Larson L."/>
            <person name="Lui A."/>
            <person name="MacDonald P.J.P."/>
            <person name="Montmayeur A."/>
            <person name="Murphy C."/>
            <person name="Neiman D."/>
            <person name="Pearson M."/>
            <person name="Priest M."/>
            <person name="Roberts A."/>
            <person name="Saif S."/>
            <person name="Shea T."/>
            <person name="Shenoy N."/>
            <person name="Sisk P."/>
            <person name="Stolte C."/>
            <person name="Sykes S."/>
            <person name="Wortman J."/>
            <person name="Nusbaum C."/>
            <person name="Birren B."/>
        </authorList>
    </citation>
    <scope>NUCLEOTIDE SEQUENCE [LARGE SCALE GENOMIC DNA]</scope>
    <source>
        <strain evidence="2 3">YIT 12060</strain>
    </source>
</reference>
<keyword evidence="1" id="KW-0732">Signal</keyword>
<accession>G5H8G7</accession>
<protein>
    <recommendedName>
        <fullName evidence="4">Lipoprotein</fullName>
    </recommendedName>
</protein>
<dbReference type="GeneID" id="92815743"/>
<sequence length="131" mass="14375">MKKMIFALFAGMFAVILSGCSKSEELAGVLEVSVQTLTSKQPLPDYPVIITKSISSTPYVEFKRGVTDKDGVCRFEFKSGELSEYNVVDGNYFEGYAVVLDPTTGTSVGARNFLLQQGKTLPLAVYVRQDE</sequence>
<evidence type="ECO:0008006" key="4">
    <source>
        <dbReference type="Google" id="ProtNLM"/>
    </source>
</evidence>
<gene>
    <name evidence="2" type="ORF">HMPREF9450_01227</name>
</gene>
<feature type="signal peptide" evidence="1">
    <location>
        <begin position="1"/>
        <end position="23"/>
    </location>
</feature>
<dbReference type="RefSeq" id="WP_009134033.1">
    <property type="nucleotide sequence ID" value="NZ_CP102250.1"/>
</dbReference>
<organism evidence="2 3">
    <name type="scientific">Alistipes indistinctus YIT 12060</name>
    <dbReference type="NCBI Taxonomy" id="742725"/>
    <lineage>
        <taxon>Bacteria</taxon>
        <taxon>Pseudomonadati</taxon>
        <taxon>Bacteroidota</taxon>
        <taxon>Bacteroidia</taxon>
        <taxon>Bacteroidales</taxon>
        <taxon>Rikenellaceae</taxon>
        <taxon>Alistipes</taxon>
    </lineage>
</organism>
<evidence type="ECO:0000256" key="1">
    <source>
        <dbReference type="SAM" id="SignalP"/>
    </source>
</evidence>
<name>G5H8G7_9BACT</name>
<feature type="chain" id="PRO_5003477930" description="Lipoprotein" evidence="1">
    <location>
        <begin position="24"/>
        <end position="131"/>
    </location>
</feature>
<evidence type="ECO:0000313" key="2">
    <source>
        <dbReference type="EMBL" id="EHB92362.1"/>
    </source>
</evidence>
<dbReference type="Proteomes" id="UP000006008">
    <property type="component" value="Unassembled WGS sequence"/>
</dbReference>
<dbReference type="HOGENOM" id="CLU_1923117_0_0_10"/>
<dbReference type="PROSITE" id="PS51257">
    <property type="entry name" value="PROKAR_LIPOPROTEIN"/>
    <property type="match status" value="1"/>
</dbReference>
<dbReference type="EMBL" id="ADLD01000011">
    <property type="protein sequence ID" value="EHB92362.1"/>
    <property type="molecule type" value="Genomic_DNA"/>
</dbReference>